<dbReference type="OrthoDB" id="9804372at2"/>
<comment type="catalytic activity">
    <reaction evidence="1 9 11">
        <text>Hydrolyzes single-stranded DNA or mismatched double-stranded DNA and polynucleotides, releasing free uracil.</text>
        <dbReference type="EC" id="3.2.2.27"/>
    </reaction>
</comment>
<evidence type="ECO:0000256" key="3">
    <source>
        <dbReference type="ARBA" id="ARBA00008184"/>
    </source>
</evidence>
<dbReference type="PANTHER" id="PTHR11264:SF0">
    <property type="entry name" value="URACIL-DNA GLYCOSYLASE"/>
    <property type="match status" value="1"/>
</dbReference>
<dbReference type="FunFam" id="3.40.470.10:FF:000001">
    <property type="entry name" value="Uracil-DNA glycosylase"/>
    <property type="match status" value="1"/>
</dbReference>
<dbReference type="Pfam" id="PF03167">
    <property type="entry name" value="UDG"/>
    <property type="match status" value="1"/>
</dbReference>
<dbReference type="Proteomes" id="UP000069771">
    <property type="component" value="Chromosome"/>
</dbReference>
<dbReference type="GeneID" id="78478916"/>
<dbReference type="NCBIfam" id="NF003592">
    <property type="entry name" value="PRK05254.1-5"/>
    <property type="match status" value="1"/>
</dbReference>
<evidence type="ECO:0000313" key="14">
    <source>
        <dbReference type="Proteomes" id="UP000069771"/>
    </source>
</evidence>
<evidence type="ECO:0000256" key="4">
    <source>
        <dbReference type="ARBA" id="ARBA00012030"/>
    </source>
</evidence>
<keyword evidence="9" id="KW-0963">Cytoplasm</keyword>
<dbReference type="PROSITE" id="PS00130">
    <property type="entry name" value="U_DNA_GLYCOSYLASE"/>
    <property type="match status" value="1"/>
</dbReference>
<dbReference type="SMART" id="SM00987">
    <property type="entry name" value="UreE_C"/>
    <property type="match status" value="1"/>
</dbReference>
<dbReference type="CDD" id="cd10027">
    <property type="entry name" value="UDG-F1-like"/>
    <property type="match status" value="1"/>
</dbReference>
<keyword evidence="6 9" id="KW-0227">DNA damage</keyword>
<dbReference type="HAMAP" id="MF_00148">
    <property type="entry name" value="UDG"/>
    <property type="match status" value="1"/>
</dbReference>
<keyword evidence="8 9" id="KW-0234">DNA repair</keyword>
<dbReference type="GO" id="GO:0097510">
    <property type="term" value="P:base-excision repair, AP site formation via deaminated base removal"/>
    <property type="evidence" value="ECO:0007669"/>
    <property type="project" value="TreeGrafter"/>
</dbReference>
<evidence type="ECO:0000256" key="1">
    <source>
        <dbReference type="ARBA" id="ARBA00001400"/>
    </source>
</evidence>
<dbReference type="NCBIfam" id="NF003591">
    <property type="entry name" value="PRK05254.1-4"/>
    <property type="match status" value="1"/>
</dbReference>
<dbReference type="NCBIfam" id="NF003589">
    <property type="entry name" value="PRK05254.1-2"/>
    <property type="match status" value="1"/>
</dbReference>
<dbReference type="InterPro" id="IPR005122">
    <property type="entry name" value="Uracil-DNA_glycosylase-like"/>
</dbReference>
<evidence type="ECO:0000256" key="5">
    <source>
        <dbReference type="ARBA" id="ARBA00018429"/>
    </source>
</evidence>
<proteinExistence type="inferred from homology"/>
<reference evidence="13 14" key="1">
    <citation type="journal article" date="2016" name="Gut Pathog.">
        <title>Whole genome sequencing of "Faecalibaculum rodentium" ALO17, isolated from C57BL/6J laboratory mouse feces.</title>
        <authorList>
            <person name="Lim S."/>
            <person name="Chang D.H."/>
            <person name="Ahn S."/>
            <person name="Kim B.C."/>
        </authorList>
    </citation>
    <scope>NUCLEOTIDE SEQUENCE [LARGE SCALE GENOMIC DNA]</scope>
    <source>
        <strain evidence="13 14">Alo17</strain>
    </source>
</reference>
<dbReference type="NCBIfam" id="TIGR00628">
    <property type="entry name" value="ung"/>
    <property type="match status" value="1"/>
</dbReference>
<evidence type="ECO:0000256" key="6">
    <source>
        <dbReference type="ARBA" id="ARBA00022763"/>
    </source>
</evidence>
<sequence length="225" mass="26104">MTITNNSWDALIQREKEKEYLNDLDWALAREYKTKKIYPPKEQIFEALKKTPKENVKVVILGQDPYHGEGQAHGMAFSVNHGVKIPPSLRNMYKELENEYQVPFSRDGNLEDWAKDGVLLLNPILTVEEGRPLSHEKLGWQRFTDEIIDELEKQDQPIVYLLWGSRARQKKERIHNPNHLVLESPHPSPLSASRGFFGNGHFRKANEFLEAHGVQPVNWTRSTLK</sequence>
<dbReference type="EC" id="3.2.2.27" evidence="4 9"/>
<evidence type="ECO:0000256" key="9">
    <source>
        <dbReference type="HAMAP-Rule" id="MF_00148"/>
    </source>
</evidence>
<feature type="active site" description="Proton acceptor" evidence="9 10">
    <location>
        <position position="64"/>
    </location>
</feature>
<dbReference type="SUPFAM" id="SSF52141">
    <property type="entry name" value="Uracil-DNA glycosylase-like"/>
    <property type="match status" value="1"/>
</dbReference>
<comment type="function">
    <text evidence="2 9 11">Excises uracil residues from the DNA which can arise as a result of misincorporation of dUMP residues by DNA polymerase or due to deamination of cytosine.</text>
</comment>
<dbReference type="InterPro" id="IPR036895">
    <property type="entry name" value="Uracil-DNA_glycosylase-like_sf"/>
</dbReference>
<dbReference type="KEGG" id="fro:AALO17_23840"/>
<dbReference type="GO" id="GO:0004844">
    <property type="term" value="F:uracil DNA N-glycosylase activity"/>
    <property type="evidence" value="ECO:0007669"/>
    <property type="project" value="UniProtKB-UniRule"/>
</dbReference>
<gene>
    <name evidence="9" type="primary">ung</name>
    <name evidence="13" type="ORF">AALO17_23840</name>
</gene>
<protein>
    <recommendedName>
        <fullName evidence="5 9">Uracil-DNA glycosylase</fullName>
        <shortName evidence="9">UDG</shortName>
        <ecNumber evidence="4 9">3.2.2.27</ecNumber>
    </recommendedName>
</protein>
<dbReference type="InterPro" id="IPR002043">
    <property type="entry name" value="UDG_fam1"/>
</dbReference>
<feature type="domain" description="Uracil-DNA glycosylase-like" evidence="12">
    <location>
        <begin position="49"/>
        <end position="209"/>
    </location>
</feature>
<keyword evidence="14" id="KW-1185">Reference proteome</keyword>
<evidence type="ECO:0000256" key="10">
    <source>
        <dbReference type="PROSITE-ProRule" id="PRU10072"/>
    </source>
</evidence>
<dbReference type="AlphaFoldDB" id="A0A140DXZ1"/>
<dbReference type="GO" id="GO:0005737">
    <property type="term" value="C:cytoplasm"/>
    <property type="evidence" value="ECO:0007669"/>
    <property type="project" value="UniProtKB-SubCell"/>
</dbReference>
<name>A0A140DXZ1_9FIRM</name>
<evidence type="ECO:0000256" key="8">
    <source>
        <dbReference type="ARBA" id="ARBA00023204"/>
    </source>
</evidence>
<evidence type="ECO:0000259" key="12">
    <source>
        <dbReference type="SMART" id="SM00986"/>
    </source>
</evidence>
<evidence type="ECO:0000256" key="2">
    <source>
        <dbReference type="ARBA" id="ARBA00002631"/>
    </source>
</evidence>
<organism evidence="13 14">
    <name type="scientific">Faecalibaculum rodentium</name>
    <dbReference type="NCBI Taxonomy" id="1702221"/>
    <lineage>
        <taxon>Bacteria</taxon>
        <taxon>Bacillati</taxon>
        <taxon>Bacillota</taxon>
        <taxon>Erysipelotrichia</taxon>
        <taxon>Erysipelotrichales</taxon>
        <taxon>Erysipelotrichaceae</taxon>
        <taxon>Faecalibaculum</taxon>
    </lineage>
</organism>
<evidence type="ECO:0000256" key="7">
    <source>
        <dbReference type="ARBA" id="ARBA00022801"/>
    </source>
</evidence>
<accession>A0A140DXZ1</accession>
<keyword evidence="7 9" id="KW-0378">Hydrolase</keyword>
<dbReference type="RefSeq" id="WP_067559271.1">
    <property type="nucleotide sequence ID" value="NZ_CAMTBT010000013.1"/>
</dbReference>
<dbReference type="NCBIfam" id="NF003588">
    <property type="entry name" value="PRK05254.1-1"/>
    <property type="match status" value="1"/>
</dbReference>
<comment type="similarity">
    <text evidence="3 9 11">Belongs to the uracil-DNA glycosylase (UDG) superfamily. UNG family.</text>
</comment>
<evidence type="ECO:0000256" key="11">
    <source>
        <dbReference type="RuleBase" id="RU003780"/>
    </source>
</evidence>
<dbReference type="EMBL" id="CP011391">
    <property type="protein sequence ID" value="AMK55518.1"/>
    <property type="molecule type" value="Genomic_DNA"/>
</dbReference>
<comment type="subcellular location">
    <subcellularLocation>
        <location evidence="9">Cytoplasm</location>
    </subcellularLocation>
</comment>
<evidence type="ECO:0000313" key="13">
    <source>
        <dbReference type="EMBL" id="AMK55518.1"/>
    </source>
</evidence>
<dbReference type="InterPro" id="IPR018085">
    <property type="entry name" value="Ura-DNA_Glyclase_AS"/>
</dbReference>
<dbReference type="PATRIC" id="fig|1702221.3.peg.2315"/>
<dbReference type="PANTHER" id="PTHR11264">
    <property type="entry name" value="URACIL-DNA GLYCOSYLASE"/>
    <property type="match status" value="1"/>
</dbReference>
<dbReference type="Gene3D" id="3.40.470.10">
    <property type="entry name" value="Uracil-DNA glycosylase-like domain"/>
    <property type="match status" value="1"/>
</dbReference>
<dbReference type="SMART" id="SM00986">
    <property type="entry name" value="UDG"/>
    <property type="match status" value="1"/>
</dbReference>
<dbReference type="STRING" id="1702221.AALO17_23840"/>